<sequence length="418" mass="46541">MKAFYYRLQSPAGRVRSGVLQLAVEREFSARVWLEKNHDGVVLSLVHIPRWLAMLLNALGGLFARRIDAVELGGLLRDLGVMLGAGVPMLSALDSLIEENRDTGQHRVARVAQSLSDELGAGASISEAFGKQPNVFPETVLNLVNIGQETGAIDRMLIEAAEHVERVNKMGRDARRALIYPAFVVAALLLVSCVWIFYVIPNLADLYRQMNIELPAITAALLDFSEVASEHVELSLFILFLLIVVPIVLVRLSWRFRSRLHGLGHRLPVSRVIMRASGMAFITEHLALLVAAGLDMSRSLDVLTRSVNDEYYRSRIIDAHRYVQRGERLAAAMKQVGGFPAMAVRMIAVGEETGTTTAQLRFLAQEYRQRFDHIIESLAEVLKPAIIITLGLMFVLFVVAMYLPIYDLIRQAMAPPAY</sequence>
<feature type="transmembrane region" description="Helical" evidence="7">
    <location>
        <begin position="234"/>
        <end position="252"/>
    </location>
</feature>
<dbReference type="Pfam" id="PF00482">
    <property type="entry name" value="T2SSF"/>
    <property type="match status" value="2"/>
</dbReference>
<protein>
    <submittedName>
        <fullName evidence="9">Type II secretion system F family protein</fullName>
    </submittedName>
</protein>
<evidence type="ECO:0000256" key="5">
    <source>
        <dbReference type="ARBA" id="ARBA00022989"/>
    </source>
</evidence>
<keyword evidence="10" id="KW-1185">Reference proteome</keyword>
<dbReference type="Proteomes" id="UP001431449">
    <property type="component" value="Unassembled WGS sequence"/>
</dbReference>
<dbReference type="EMBL" id="JALNMH010000006">
    <property type="protein sequence ID" value="MCK7593792.1"/>
    <property type="molecule type" value="Genomic_DNA"/>
</dbReference>
<evidence type="ECO:0000256" key="1">
    <source>
        <dbReference type="ARBA" id="ARBA00004651"/>
    </source>
</evidence>
<comment type="similarity">
    <text evidence="2">Belongs to the GSP F family.</text>
</comment>
<dbReference type="InterPro" id="IPR018076">
    <property type="entry name" value="T2SS_GspF_dom"/>
</dbReference>
<dbReference type="InterPro" id="IPR003004">
    <property type="entry name" value="GspF/PilC"/>
</dbReference>
<comment type="subcellular location">
    <subcellularLocation>
        <location evidence="1">Cell membrane</location>
        <topology evidence="1">Multi-pass membrane protein</topology>
    </subcellularLocation>
</comment>
<dbReference type="PANTHER" id="PTHR30012:SF0">
    <property type="entry name" value="TYPE II SECRETION SYSTEM PROTEIN F-RELATED"/>
    <property type="match status" value="1"/>
</dbReference>
<keyword evidence="3" id="KW-1003">Cell membrane</keyword>
<feature type="transmembrane region" description="Helical" evidence="7">
    <location>
        <begin position="178"/>
        <end position="200"/>
    </location>
</feature>
<keyword evidence="4 7" id="KW-0812">Transmembrane</keyword>
<evidence type="ECO:0000256" key="7">
    <source>
        <dbReference type="SAM" id="Phobius"/>
    </source>
</evidence>
<evidence type="ECO:0000313" key="10">
    <source>
        <dbReference type="Proteomes" id="UP001431449"/>
    </source>
</evidence>
<evidence type="ECO:0000256" key="3">
    <source>
        <dbReference type="ARBA" id="ARBA00022475"/>
    </source>
</evidence>
<dbReference type="PRINTS" id="PR00812">
    <property type="entry name" value="BCTERIALGSPF"/>
</dbReference>
<evidence type="ECO:0000256" key="2">
    <source>
        <dbReference type="ARBA" id="ARBA00005745"/>
    </source>
</evidence>
<evidence type="ECO:0000256" key="4">
    <source>
        <dbReference type="ARBA" id="ARBA00022692"/>
    </source>
</evidence>
<feature type="domain" description="Type II secretion system protein GspF" evidence="8">
    <location>
        <begin position="283"/>
        <end position="404"/>
    </location>
</feature>
<feature type="domain" description="Type II secretion system protein GspF" evidence="8">
    <location>
        <begin position="76"/>
        <end position="201"/>
    </location>
</feature>
<proteinExistence type="inferred from homology"/>
<comment type="caution">
    <text evidence="9">The sequence shown here is derived from an EMBL/GenBank/DDBJ whole genome shotgun (WGS) entry which is preliminary data.</text>
</comment>
<organism evidence="9 10">
    <name type="scientific">Pseudomarimonas salicorniae</name>
    <dbReference type="NCBI Taxonomy" id="2933270"/>
    <lineage>
        <taxon>Bacteria</taxon>
        <taxon>Pseudomonadati</taxon>
        <taxon>Pseudomonadota</taxon>
        <taxon>Gammaproteobacteria</taxon>
        <taxon>Lysobacterales</taxon>
        <taxon>Lysobacteraceae</taxon>
        <taxon>Pseudomarimonas</taxon>
    </lineage>
</organism>
<dbReference type="InterPro" id="IPR042094">
    <property type="entry name" value="T2SS_GspF_sf"/>
</dbReference>
<feature type="transmembrane region" description="Helical" evidence="7">
    <location>
        <begin position="385"/>
        <end position="405"/>
    </location>
</feature>
<evidence type="ECO:0000313" key="9">
    <source>
        <dbReference type="EMBL" id="MCK7593792.1"/>
    </source>
</evidence>
<name>A0ABT0GHG9_9GAMM</name>
<gene>
    <name evidence="9" type="ORF">M0G41_08925</name>
</gene>
<dbReference type="RefSeq" id="WP_248208147.1">
    <property type="nucleotide sequence ID" value="NZ_JALNMH010000006.1"/>
</dbReference>
<dbReference type="PANTHER" id="PTHR30012">
    <property type="entry name" value="GENERAL SECRETION PATHWAY PROTEIN"/>
    <property type="match status" value="1"/>
</dbReference>
<keyword evidence="6 7" id="KW-0472">Membrane</keyword>
<dbReference type="Gene3D" id="1.20.81.30">
    <property type="entry name" value="Type II secretion system (T2SS), domain F"/>
    <property type="match status" value="2"/>
</dbReference>
<reference evidence="9" key="1">
    <citation type="submission" date="2022-04" db="EMBL/GenBank/DDBJ databases">
        <title>Lysobacter sp. CAU 1642 isolated from sea sand.</title>
        <authorList>
            <person name="Kim W."/>
        </authorList>
    </citation>
    <scope>NUCLEOTIDE SEQUENCE</scope>
    <source>
        <strain evidence="9">CAU 1642</strain>
    </source>
</reference>
<evidence type="ECO:0000256" key="6">
    <source>
        <dbReference type="ARBA" id="ARBA00023136"/>
    </source>
</evidence>
<evidence type="ECO:0000259" key="8">
    <source>
        <dbReference type="Pfam" id="PF00482"/>
    </source>
</evidence>
<accession>A0ABT0GHG9</accession>
<keyword evidence="5 7" id="KW-1133">Transmembrane helix</keyword>